<dbReference type="EMBL" id="LT841358">
    <property type="protein sequence ID" value="SMH71213.1"/>
    <property type="molecule type" value="Genomic_DNA"/>
</dbReference>
<dbReference type="OrthoDB" id="2726at2157"/>
<proteinExistence type="predicted"/>
<sequence>MMEKKSKASWYVGVAIGAVVILMVTVVFPVWNLLPNEVTEKVKVVSVDNSGCTAETSDGYIVKIGQCNAKPGDSVLAKYDANVKTREQSLMTGPPG</sequence>
<keyword evidence="1" id="KW-1133">Transmembrane helix</keyword>
<reference evidence="3" key="1">
    <citation type="submission" date="2017-03" db="EMBL/GenBank/DDBJ databases">
        <authorList>
            <person name="Herbold C."/>
        </authorList>
    </citation>
    <scope>NUCLEOTIDE SEQUENCE [LARGE SCALE GENOMIC DNA]</scope>
</reference>
<name>A0A2H1FEM6_9ARCH</name>
<dbReference type="Proteomes" id="UP000230607">
    <property type="component" value="Chromosome 1"/>
</dbReference>
<keyword evidence="1" id="KW-0472">Membrane</keyword>
<evidence type="ECO:0000313" key="3">
    <source>
        <dbReference type="Proteomes" id="UP000230607"/>
    </source>
</evidence>
<keyword evidence="1" id="KW-0812">Transmembrane</keyword>
<gene>
    <name evidence="2" type="ORF">NCS_11020</name>
</gene>
<feature type="transmembrane region" description="Helical" evidence="1">
    <location>
        <begin position="12"/>
        <end position="34"/>
    </location>
</feature>
<keyword evidence="3" id="KW-1185">Reference proteome</keyword>
<protein>
    <submittedName>
        <fullName evidence="2">Uncharacterized protein</fullName>
    </submittedName>
</protein>
<dbReference type="RefSeq" id="WP_157927222.1">
    <property type="nucleotide sequence ID" value="NZ_LT841358.1"/>
</dbReference>
<organism evidence="2 3">
    <name type="scientific">Candidatus Nitrosotalea okcheonensis</name>
    <dbReference type="NCBI Taxonomy" id="1903276"/>
    <lineage>
        <taxon>Archaea</taxon>
        <taxon>Nitrososphaerota</taxon>
        <taxon>Nitrososphaeria</taxon>
        <taxon>Nitrosotaleales</taxon>
        <taxon>Nitrosotaleaceae</taxon>
        <taxon>Nitrosotalea</taxon>
    </lineage>
</organism>
<accession>A0A2H1FEM6</accession>
<evidence type="ECO:0000313" key="2">
    <source>
        <dbReference type="EMBL" id="SMH71213.1"/>
    </source>
</evidence>
<dbReference type="AlphaFoldDB" id="A0A2H1FEM6"/>
<evidence type="ECO:0000256" key="1">
    <source>
        <dbReference type="SAM" id="Phobius"/>
    </source>
</evidence>